<reference evidence="2" key="1">
    <citation type="submission" date="2015-01" db="EMBL/GenBank/DDBJ databases">
        <authorList>
            <person name="Paterson Steve"/>
        </authorList>
    </citation>
    <scope>NUCLEOTIDE SEQUENCE [LARGE SCALE GENOMIC DNA]</scope>
    <source>
        <strain evidence="2">OBR1</strain>
    </source>
</reference>
<dbReference type="AlphaFoldDB" id="A0A0G4JQ70"/>
<sequence>MCRTHEKVSKTYFSVGKRAAENKKIVIIFHKIRHILNS</sequence>
<protein>
    <submittedName>
        <fullName evidence="1">Uncharacterized protein</fullName>
    </submittedName>
</protein>
<accession>A0A0G4JQ70</accession>
<organism evidence="1 2">
    <name type="scientific">Brenneria goodwinii</name>
    <dbReference type="NCBI Taxonomy" id="1109412"/>
    <lineage>
        <taxon>Bacteria</taxon>
        <taxon>Pseudomonadati</taxon>
        <taxon>Pseudomonadota</taxon>
        <taxon>Gammaproteobacteria</taxon>
        <taxon>Enterobacterales</taxon>
        <taxon>Pectobacteriaceae</taxon>
        <taxon>Brenneria</taxon>
    </lineage>
</organism>
<evidence type="ECO:0000313" key="1">
    <source>
        <dbReference type="EMBL" id="CPR14050.1"/>
    </source>
</evidence>
<dbReference type="Proteomes" id="UP000044377">
    <property type="component" value="Unassembled WGS sequence"/>
</dbReference>
<evidence type="ECO:0000313" key="2">
    <source>
        <dbReference type="Proteomes" id="UP000044377"/>
    </source>
</evidence>
<proteinExistence type="predicted"/>
<dbReference type="EMBL" id="CGIG01000001">
    <property type="protein sequence ID" value="CPR14050.1"/>
    <property type="molecule type" value="Genomic_DNA"/>
</dbReference>
<dbReference type="STRING" id="1109412.BN1221_00456"/>
<gene>
    <name evidence="1" type="ORF">BN1221_00456</name>
</gene>
<keyword evidence="2" id="KW-1185">Reference proteome</keyword>
<name>A0A0G4JQ70_9GAMM</name>